<evidence type="ECO:0000313" key="8">
    <source>
        <dbReference type="EMBL" id="GGZ29841.1"/>
    </source>
</evidence>
<dbReference type="PROSITE" id="PS51273">
    <property type="entry name" value="GATASE_TYPE_1"/>
    <property type="match status" value="1"/>
</dbReference>
<organism evidence="8 9">
    <name type="scientific">Streptomyces inusitatus</name>
    <dbReference type="NCBI Taxonomy" id="68221"/>
    <lineage>
        <taxon>Bacteria</taxon>
        <taxon>Bacillati</taxon>
        <taxon>Actinomycetota</taxon>
        <taxon>Actinomycetes</taxon>
        <taxon>Kitasatosporales</taxon>
        <taxon>Streptomycetaceae</taxon>
        <taxon>Streptomyces</taxon>
    </lineage>
</organism>
<dbReference type="PRINTS" id="PR00096">
    <property type="entry name" value="GATASE"/>
</dbReference>
<dbReference type="AlphaFoldDB" id="A0A918Q276"/>
<evidence type="ECO:0000259" key="7">
    <source>
        <dbReference type="Pfam" id="PF04715"/>
    </source>
</evidence>
<dbReference type="RefSeq" id="WP_190122984.1">
    <property type="nucleotide sequence ID" value="NZ_BMWG01000005.1"/>
</dbReference>
<comment type="similarity">
    <text evidence="1">In the C-terminal section; belongs to the anthranilate synthase component I family.</text>
</comment>
<dbReference type="Pfam" id="PF00425">
    <property type="entry name" value="Chorismate_bind"/>
    <property type="match status" value="1"/>
</dbReference>
<name>A0A918Q276_9ACTN</name>
<comment type="caution">
    <text evidence="8">The sequence shown here is derived from an EMBL/GenBank/DDBJ whole genome shotgun (WGS) entry which is preliminary data.</text>
</comment>
<dbReference type="Gene3D" id="3.60.120.10">
    <property type="entry name" value="Anthranilate synthase"/>
    <property type="match status" value="1"/>
</dbReference>
<proteinExistence type="inferred from homology"/>
<dbReference type="InterPro" id="IPR019999">
    <property type="entry name" value="Anth_synth_I-like"/>
</dbReference>
<dbReference type="PRINTS" id="PR00099">
    <property type="entry name" value="CPSGATASE"/>
</dbReference>
<dbReference type="InterPro" id="IPR006221">
    <property type="entry name" value="TrpG/PapA_dom"/>
</dbReference>
<dbReference type="EMBL" id="BMWG01000005">
    <property type="protein sequence ID" value="GGZ29841.1"/>
    <property type="molecule type" value="Genomic_DNA"/>
</dbReference>
<dbReference type="NCBIfam" id="TIGR00566">
    <property type="entry name" value="trpG_papA"/>
    <property type="match status" value="1"/>
</dbReference>
<feature type="domain" description="Anthranilate synthase component I N-terminal" evidence="7">
    <location>
        <begin position="228"/>
        <end position="358"/>
    </location>
</feature>
<dbReference type="GO" id="GO:0000162">
    <property type="term" value="P:L-tryptophan biosynthetic process"/>
    <property type="evidence" value="ECO:0007669"/>
    <property type="project" value="TreeGrafter"/>
</dbReference>
<evidence type="ECO:0000259" key="5">
    <source>
        <dbReference type="Pfam" id="PF00117"/>
    </source>
</evidence>
<reference evidence="8" key="1">
    <citation type="journal article" date="2014" name="Int. J. Syst. Evol. Microbiol.">
        <title>Complete genome sequence of Corynebacterium casei LMG S-19264T (=DSM 44701T), isolated from a smear-ripened cheese.</title>
        <authorList>
            <consortium name="US DOE Joint Genome Institute (JGI-PGF)"/>
            <person name="Walter F."/>
            <person name="Albersmeier A."/>
            <person name="Kalinowski J."/>
            <person name="Ruckert C."/>
        </authorList>
    </citation>
    <scope>NUCLEOTIDE SEQUENCE</scope>
    <source>
        <strain evidence="8">JCM 4988</strain>
    </source>
</reference>
<evidence type="ECO:0000256" key="3">
    <source>
        <dbReference type="ARBA" id="ARBA00022679"/>
    </source>
</evidence>
<dbReference type="CDD" id="cd01743">
    <property type="entry name" value="GATase1_Anthranilate_Synthase"/>
    <property type="match status" value="1"/>
</dbReference>
<evidence type="ECO:0000256" key="2">
    <source>
        <dbReference type="ARBA" id="ARBA00013139"/>
    </source>
</evidence>
<dbReference type="SUPFAM" id="SSF56322">
    <property type="entry name" value="ADC synthase"/>
    <property type="match status" value="1"/>
</dbReference>
<dbReference type="GO" id="GO:0005737">
    <property type="term" value="C:cytoplasm"/>
    <property type="evidence" value="ECO:0007669"/>
    <property type="project" value="TreeGrafter"/>
</dbReference>
<accession>A0A918Q276</accession>
<dbReference type="Pfam" id="PF04715">
    <property type="entry name" value="Anth_synt_I_N"/>
    <property type="match status" value="1"/>
</dbReference>
<feature type="domain" description="Glutamine amidotransferase" evidence="5">
    <location>
        <begin position="5"/>
        <end position="186"/>
    </location>
</feature>
<keyword evidence="4" id="KW-0315">Glutamine amidotransferase</keyword>
<dbReference type="GO" id="GO:0008153">
    <property type="term" value="P:4-aminobenzoate biosynthetic process"/>
    <property type="evidence" value="ECO:0007669"/>
    <property type="project" value="TreeGrafter"/>
</dbReference>
<dbReference type="PRINTS" id="PR00097">
    <property type="entry name" value="ANTSNTHASEII"/>
</dbReference>
<dbReference type="Proteomes" id="UP000630936">
    <property type="component" value="Unassembled WGS sequence"/>
</dbReference>
<feature type="domain" description="Chorismate-utilising enzyme C-terminal" evidence="6">
    <location>
        <begin position="411"/>
        <end position="665"/>
    </location>
</feature>
<evidence type="ECO:0000256" key="4">
    <source>
        <dbReference type="ARBA" id="ARBA00022962"/>
    </source>
</evidence>
<dbReference type="EC" id="2.6.1.85" evidence="2"/>
<dbReference type="PANTHER" id="PTHR11236">
    <property type="entry name" value="AMINOBENZOATE/ANTHRANILATE SYNTHASE"/>
    <property type="match status" value="1"/>
</dbReference>
<evidence type="ECO:0000256" key="1">
    <source>
        <dbReference type="ARBA" id="ARBA00005970"/>
    </source>
</evidence>
<keyword evidence="3" id="KW-0808">Transferase</keyword>
<dbReference type="InterPro" id="IPR015890">
    <property type="entry name" value="Chorismate_C"/>
</dbReference>
<dbReference type="InterPro" id="IPR029062">
    <property type="entry name" value="Class_I_gatase-like"/>
</dbReference>
<dbReference type="InterPro" id="IPR005802">
    <property type="entry name" value="ADC_synth_comp_1"/>
</dbReference>
<dbReference type="InterPro" id="IPR006805">
    <property type="entry name" value="Anth_synth_I_N"/>
</dbReference>
<keyword evidence="9" id="KW-1185">Reference proteome</keyword>
<dbReference type="Pfam" id="PF00117">
    <property type="entry name" value="GATase"/>
    <property type="match status" value="1"/>
</dbReference>
<gene>
    <name evidence="8" type="ORF">GCM10010387_24070</name>
</gene>
<protein>
    <recommendedName>
        <fullName evidence="2">aminodeoxychorismate synthase</fullName>
        <ecNumber evidence="2">2.6.1.85</ecNumber>
    </recommendedName>
</protein>
<dbReference type="SUPFAM" id="SSF52317">
    <property type="entry name" value="Class I glutamine amidotransferase-like"/>
    <property type="match status" value="1"/>
</dbReference>
<sequence>MIRILLVDNYDSFTYNIWMYLSELPDVECVVVKNDVPLESVPLEDFDGVVISPGPGSPDVPADVGISRTIVTSVDLPILGVCLGHQLIGSVYGAKVGPAPTIMHGRPSRISRGEDRLFRGMGEEFTAVRYHSLALSGVEEPLEVIAEDEDGVPMAIRHSGRLVWGVQFHPESVLSDDGRLLLRNFAEIVTESRNTAANPADRKDAINCTWVCVEGKADGQALFKAFCGLSTESFWLDSSDTGQARFSIIGGLPDAHSKTVSYRVAEQRVKVTDSDGSVRYADVDVFTFLKDQQRLLSVDREEELPFEFRPGFVGYFGYELRADTEEMVVSRHSRLPDARFLLTDRYVVVDHLEDKVYLLFAAGRGLGKHADAQAWFESASHTVRKVISEPPGRMERMPPGESVEVAFRDSKETYLAKILKCQDYLASGDSYELCLTNSASIAGEFDAAETYARLRTASPVPYGAFLRNSEFSVLSASPERFMTIGGDRSVRVSPIKGTRRRGATAAEDAALKRELATDEKEVAENLMIVDLMRNDLSRVSEVGSVRPVELFGVHTFASVHQMVSTVESKLRQDVAAVDCIRMAFPPGSMTGAPKLRSMEILAALEEEPRGIYAGVLGWVSLNGRADLSVVIRTLVLEKDSASFGVGGAITLLSDPEAEYAETLVKAAAPKSAFEGLDYRIGIIPHG</sequence>
<evidence type="ECO:0000259" key="6">
    <source>
        <dbReference type="Pfam" id="PF00425"/>
    </source>
</evidence>
<reference evidence="8" key="2">
    <citation type="submission" date="2020-09" db="EMBL/GenBank/DDBJ databases">
        <authorList>
            <person name="Sun Q."/>
            <person name="Ohkuma M."/>
        </authorList>
    </citation>
    <scope>NUCLEOTIDE SEQUENCE</scope>
    <source>
        <strain evidence="8">JCM 4988</strain>
    </source>
</reference>
<dbReference type="GO" id="GO:0046820">
    <property type="term" value="F:4-amino-4-deoxychorismate synthase activity"/>
    <property type="evidence" value="ECO:0007669"/>
    <property type="project" value="UniProtKB-EC"/>
</dbReference>
<dbReference type="Gene3D" id="3.40.50.880">
    <property type="match status" value="1"/>
</dbReference>
<evidence type="ECO:0000313" key="9">
    <source>
        <dbReference type="Proteomes" id="UP000630936"/>
    </source>
</evidence>
<dbReference type="InterPro" id="IPR005801">
    <property type="entry name" value="ADC_synthase"/>
</dbReference>
<dbReference type="NCBIfam" id="TIGR00553">
    <property type="entry name" value="pabB"/>
    <property type="match status" value="1"/>
</dbReference>
<dbReference type="InterPro" id="IPR017926">
    <property type="entry name" value="GATASE"/>
</dbReference>
<dbReference type="GO" id="GO:0009396">
    <property type="term" value="P:folic acid-containing compound biosynthetic process"/>
    <property type="evidence" value="ECO:0007669"/>
    <property type="project" value="InterPro"/>
</dbReference>
<dbReference type="PANTHER" id="PTHR11236:SF18">
    <property type="entry name" value="AMINODEOXYCHORISMATE SYNTHASE"/>
    <property type="match status" value="1"/>
</dbReference>